<accession>A0ABQ3JYQ7</accession>
<reference evidence="2" key="1">
    <citation type="journal article" date="2019" name="Int. J. Syst. Evol. Microbiol.">
        <title>The Global Catalogue of Microorganisms (GCM) 10K type strain sequencing project: providing services to taxonomists for standard genome sequencing and annotation.</title>
        <authorList>
            <consortium name="The Broad Institute Genomics Platform"/>
            <consortium name="The Broad Institute Genome Sequencing Center for Infectious Disease"/>
            <person name="Wu L."/>
            <person name="Ma J."/>
        </authorList>
    </citation>
    <scope>NUCLEOTIDE SEQUENCE [LARGE SCALE GENOMIC DNA]</scope>
    <source>
        <strain evidence="2">CGMCC 1.18439</strain>
    </source>
</reference>
<sequence length="149" mass="16444">MTTLVTNPKAKRPSILFAAALLALLGLAGSWWLTERQWLGGLYCFEQPGQVWGLAPLPAGLTPECPASSSYRREVRQGLGRVEQFRLTGWQPRALLDTFTEAGYLPQTDDLMSSDYSAFLARGTDRIQYSAVRQGNQTLITVSGVPQRP</sequence>
<dbReference type="Proteomes" id="UP000632154">
    <property type="component" value="Unassembled WGS sequence"/>
</dbReference>
<evidence type="ECO:0000313" key="1">
    <source>
        <dbReference type="EMBL" id="GHF94211.1"/>
    </source>
</evidence>
<protein>
    <submittedName>
        <fullName evidence="1">Uncharacterized protein</fullName>
    </submittedName>
</protein>
<evidence type="ECO:0000313" key="2">
    <source>
        <dbReference type="Proteomes" id="UP000632154"/>
    </source>
</evidence>
<comment type="caution">
    <text evidence="1">The sequence shown here is derived from an EMBL/GenBank/DDBJ whole genome shotgun (WGS) entry which is preliminary data.</text>
</comment>
<dbReference type="EMBL" id="BNAL01000002">
    <property type="protein sequence ID" value="GHF94211.1"/>
    <property type="molecule type" value="Genomic_DNA"/>
</dbReference>
<name>A0ABQ3JYQ7_9DEIO</name>
<proteinExistence type="predicted"/>
<dbReference type="RefSeq" id="WP_229838823.1">
    <property type="nucleotide sequence ID" value="NZ_BNAL01000002.1"/>
</dbReference>
<organism evidence="1 2">
    <name type="scientific">Deinococcus piscis</name>
    <dbReference type="NCBI Taxonomy" id="394230"/>
    <lineage>
        <taxon>Bacteria</taxon>
        <taxon>Thermotogati</taxon>
        <taxon>Deinococcota</taxon>
        <taxon>Deinococci</taxon>
        <taxon>Deinococcales</taxon>
        <taxon>Deinococcaceae</taxon>
        <taxon>Deinococcus</taxon>
    </lineage>
</organism>
<gene>
    <name evidence="1" type="ORF">GCM10017783_02780</name>
</gene>
<keyword evidence="2" id="KW-1185">Reference proteome</keyword>